<evidence type="ECO:0000256" key="4">
    <source>
        <dbReference type="ARBA" id="ARBA00023136"/>
    </source>
</evidence>
<accession>A0A6N9H8J8</accession>
<feature type="transmembrane region" description="Helical" evidence="5">
    <location>
        <begin position="307"/>
        <end position="332"/>
    </location>
</feature>
<comment type="subcellular location">
    <subcellularLocation>
        <location evidence="1">Endomembrane system</location>
        <topology evidence="1">Multi-pass membrane protein</topology>
    </subcellularLocation>
</comment>
<evidence type="ECO:0000256" key="3">
    <source>
        <dbReference type="ARBA" id="ARBA00022989"/>
    </source>
</evidence>
<keyword evidence="7" id="KW-1185">Reference proteome</keyword>
<dbReference type="CDD" id="cd01044">
    <property type="entry name" value="Ferritin_CCC1_N"/>
    <property type="match status" value="1"/>
</dbReference>
<dbReference type="GO" id="GO:0030026">
    <property type="term" value="P:intracellular manganese ion homeostasis"/>
    <property type="evidence" value="ECO:0007669"/>
    <property type="project" value="InterPro"/>
</dbReference>
<feature type="transmembrane region" description="Helical" evidence="5">
    <location>
        <begin position="79"/>
        <end position="100"/>
    </location>
</feature>
<keyword evidence="4 5" id="KW-0472">Membrane</keyword>
<feature type="transmembrane region" description="Helical" evidence="5">
    <location>
        <begin position="176"/>
        <end position="197"/>
    </location>
</feature>
<dbReference type="InterPro" id="IPR008217">
    <property type="entry name" value="Ccc1_fam"/>
</dbReference>
<evidence type="ECO:0000313" key="7">
    <source>
        <dbReference type="Proteomes" id="UP000469215"/>
    </source>
</evidence>
<dbReference type="InterPro" id="IPR039376">
    <property type="entry name" value="Ferritin_CCC1_N"/>
</dbReference>
<keyword evidence="2 5" id="KW-0812">Transmembrane</keyword>
<dbReference type="AlphaFoldDB" id="A0A6N9H8J8"/>
<protein>
    <submittedName>
        <fullName evidence="6">Rubrerythrin family protein</fullName>
    </submittedName>
</protein>
<dbReference type="InterPro" id="IPR009078">
    <property type="entry name" value="Ferritin-like_SF"/>
</dbReference>
<dbReference type="PANTHER" id="PTHR31851">
    <property type="entry name" value="FE(2+)/MN(2+) TRANSPORTER PCL1"/>
    <property type="match status" value="1"/>
</dbReference>
<proteinExistence type="predicted"/>
<gene>
    <name evidence="6" type="ORF">GSY69_09830</name>
</gene>
<evidence type="ECO:0000256" key="2">
    <source>
        <dbReference type="ARBA" id="ARBA00022692"/>
    </source>
</evidence>
<evidence type="ECO:0000256" key="5">
    <source>
        <dbReference type="SAM" id="Phobius"/>
    </source>
</evidence>
<evidence type="ECO:0000313" key="6">
    <source>
        <dbReference type="EMBL" id="MYM20255.1"/>
    </source>
</evidence>
<dbReference type="EMBL" id="WWEQ01000043">
    <property type="protein sequence ID" value="MYM20255.1"/>
    <property type="molecule type" value="Genomic_DNA"/>
</dbReference>
<keyword evidence="3 5" id="KW-1133">Transmembrane helix</keyword>
<feature type="transmembrane region" description="Helical" evidence="5">
    <location>
        <begin position="275"/>
        <end position="301"/>
    </location>
</feature>
<dbReference type="GO" id="GO:0012505">
    <property type="term" value="C:endomembrane system"/>
    <property type="evidence" value="ECO:0007669"/>
    <property type="project" value="UniProtKB-SubCell"/>
</dbReference>
<dbReference type="SUPFAM" id="SSF47240">
    <property type="entry name" value="Ferritin-like"/>
    <property type="match status" value="1"/>
</dbReference>
<dbReference type="Proteomes" id="UP000469215">
    <property type="component" value="Unassembled WGS sequence"/>
</dbReference>
<dbReference type="RefSeq" id="WP_160953677.1">
    <property type="nucleotide sequence ID" value="NZ_WWEQ01000043.1"/>
</dbReference>
<comment type="caution">
    <text evidence="6">The sequence shown here is derived from an EMBL/GenBank/DDBJ whole genome shotgun (WGS) entry which is preliminary data.</text>
</comment>
<organism evidence="6 7">
    <name type="scientific">Brevibacterium rongguiense</name>
    <dbReference type="NCBI Taxonomy" id="2695267"/>
    <lineage>
        <taxon>Bacteria</taxon>
        <taxon>Bacillati</taxon>
        <taxon>Actinomycetota</taxon>
        <taxon>Actinomycetes</taxon>
        <taxon>Micrococcales</taxon>
        <taxon>Brevibacteriaceae</taxon>
        <taxon>Brevibacterium</taxon>
    </lineage>
</organism>
<reference evidence="6 7" key="1">
    <citation type="submission" date="2020-01" db="EMBL/GenBank/DDBJ databases">
        <authorList>
            <person name="Deng T."/>
        </authorList>
    </citation>
    <scope>NUCLEOTIDE SEQUENCE [LARGE SCALE GENOMIC DNA]</scope>
    <source>
        <strain evidence="6 7">5221</strain>
    </source>
</reference>
<feature type="transmembrane region" description="Helical" evidence="5">
    <location>
        <begin position="344"/>
        <end position="365"/>
    </location>
</feature>
<dbReference type="Pfam" id="PF01988">
    <property type="entry name" value="VIT1"/>
    <property type="match status" value="1"/>
</dbReference>
<sequence>MPFDAPPHTAAPSPALIRQWQRHLANERMEEQVYRRLAQRRRGEDRDILLSLADAERRHQQHWIGLLGKHAGRRRMPALGVLVLAALGRVFGSIFVLALAQQAEAKSPYDSDSFASDEMAADEKVHAEVIRALAAKSRSRLSGNFRAAVFGANDGLVSNLALVLGVGAAGLAPHQVLLTGISGLLAGALSMGAGEFVSVRSQRELLDASEPDPASTEVLPALNIDANELALVFRARGMTAEEAARAAETAIRKSQARAVVTFLPSSMQSSDHEELGTGLGAAAASFCFFASGAVIPILPYLLGATGLTAIVLAAGLVGLALLVTGGIVGILSGRAPLPRALRQLAIGFGAAGITYALGLLFGASAG</sequence>
<name>A0A6N9H8J8_9MICO</name>
<dbReference type="GO" id="GO:0005384">
    <property type="term" value="F:manganese ion transmembrane transporter activity"/>
    <property type="evidence" value="ECO:0007669"/>
    <property type="project" value="InterPro"/>
</dbReference>
<evidence type="ECO:0000256" key="1">
    <source>
        <dbReference type="ARBA" id="ARBA00004127"/>
    </source>
</evidence>